<dbReference type="AlphaFoldDB" id="A0A174U9S0"/>
<dbReference type="InterPro" id="IPR008969">
    <property type="entry name" value="CarboxyPept-like_regulatory"/>
</dbReference>
<evidence type="ECO:0000313" key="13">
    <source>
        <dbReference type="EMBL" id="KAB4173683.1"/>
    </source>
</evidence>
<dbReference type="EMBL" id="WCUG01000001">
    <property type="protein sequence ID" value="KAB4173683.1"/>
    <property type="molecule type" value="Genomic_DNA"/>
</dbReference>
<organism evidence="12 18">
    <name type="scientific">Bacteroides uniformis</name>
    <dbReference type="NCBI Taxonomy" id="820"/>
    <lineage>
        <taxon>Bacteria</taxon>
        <taxon>Pseudomonadati</taxon>
        <taxon>Bacteroidota</taxon>
        <taxon>Bacteroidia</taxon>
        <taxon>Bacteroidales</taxon>
        <taxon>Bacteroidaceae</taxon>
        <taxon>Bacteroides</taxon>
    </lineage>
</organism>
<dbReference type="InterPro" id="IPR023996">
    <property type="entry name" value="TonB-dep_OMP_SusC/RagA"/>
</dbReference>
<evidence type="ECO:0000313" key="21">
    <source>
        <dbReference type="Proteomes" id="UP000285283"/>
    </source>
</evidence>
<dbReference type="InterPro" id="IPR037066">
    <property type="entry name" value="Plug_dom_sf"/>
</dbReference>
<proteinExistence type="inferred from homology"/>
<dbReference type="Gene3D" id="2.40.170.20">
    <property type="entry name" value="TonB-dependent receptor, beta-barrel domain"/>
    <property type="match status" value="1"/>
</dbReference>
<keyword evidence="7 8" id="KW-0998">Cell outer membrane</keyword>
<keyword evidence="4 8" id="KW-0812">Transmembrane</keyword>
<feature type="domain" description="TonB-dependent receptor plug" evidence="11">
    <location>
        <begin position="122"/>
        <end position="228"/>
    </location>
</feature>
<dbReference type="InterPro" id="IPR039426">
    <property type="entry name" value="TonB-dep_rcpt-like"/>
</dbReference>
<keyword evidence="6 8" id="KW-0472">Membrane</keyword>
<evidence type="ECO:0000256" key="9">
    <source>
        <dbReference type="RuleBase" id="RU003357"/>
    </source>
</evidence>
<dbReference type="InterPro" id="IPR012910">
    <property type="entry name" value="Plug_dom"/>
</dbReference>
<dbReference type="Proteomes" id="UP001213309">
    <property type="component" value="Unassembled WGS sequence"/>
</dbReference>
<dbReference type="Proteomes" id="UP000433928">
    <property type="component" value="Unassembled WGS sequence"/>
</dbReference>
<evidence type="ECO:0000259" key="10">
    <source>
        <dbReference type="Pfam" id="PF00593"/>
    </source>
</evidence>
<dbReference type="EMBL" id="QRVP01000004">
    <property type="protein sequence ID" value="RGS55928.1"/>
    <property type="molecule type" value="Genomic_DNA"/>
</dbReference>
<evidence type="ECO:0000256" key="6">
    <source>
        <dbReference type="ARBA" id="ARBA00023136"/>
    </source>
</evidence>
<dbReference type="EMBL" id="QSRK01000008">
    <property type="protein sequence ID" value="RGL15320.1"/>
    <property type="molecule type" value="Genomic_DNA"/>
</dbReference>
<protein>
    <submittedName>
        <fullName evidence="12">Outer membrane receptor proteins, mostly Fe transport</fullName>
    </submittedName>
    <submittedName>
        <fullName evidence="13">TonB-dependent receptor</fullName>
    </submittedName>
</protein>
<dbReference type="SUPFAM" id="SSF56935">
    <property type="entry name" value="Porins"/>
    <property type="match status" value="1"/>
</dbReference>
<dbReference type="InterPro" id="IPR036942">
    <property type="entry name" value="Beta-barrel_TonB_sf"/>
</dbReference>
<dbReference type="NCBIfam" id="TIGR04056">
    <property type="entry name" value="OMP_RagA_SusC"/>
    <property type="match status" value="1"/>
</dbReference>
<dbReference type="Pfam" id="PF07715">
    <property type="entry name" value="Plug"/>
    <property type="match status" value="1"/>
</dbReference>
<dbReference type="InterPro" id="IPR023997">
    <property type="entry name" value="TonB-dep_OMP_SusC/RagA_CS"/>
</dbReference>
<evidence type="ECO:0000256" key="5">
    <source>
        <dbReference type="ARBA" id="ARBA00023077"/>
    </source>
</evidence>
<evidence type="ECO:0000256" key="2">
    <source>
        <dbReference type="ARBA" id="ARBA00022448"/>
    </source>
</evidence>
<dbReference type="Gene3D" id="2.170.130.10">
    <property type="entry name" value="TonB-dependent receptor, plug domain"/>
    <property type="match status" value="1"/>
</dbReference>
<dbReference type="Gene3D" id="2.60.40.1120">
    <property type="entry name" value="Carboxypeptidase-like, regulatory domain"/>
    <property type="match status" value="1"/>
</dbReference>
<feature type="domain" description="TonB-dependent receptor-like beta-barrel" evidence="10">
    <location>
        <begin position="393"/>
        <end position="839"/>
    </location>
</feature>
<dbReference type="EMBL" id="CZAO01000019">
    <property type="protein sequence ID" value="CUQ19354.1"/>
    <property type="molecule type" value="Genomic_DNA"/>
</dbReference>
<reference evidence="12 18" key="1">
    <citation type="submission" date="2015-09" db="EMBL/GenBank/DDBJ databases">
        <authorList>
            <consortium name="Pathogen Informatics"/>
        </authorList>
    </citation>
    <scope>NUCLEOTIDE SEQUENCE [LARGE SCALE GENOMIC DNA]</scope>
    <source>
        <strain evidence="12 18">2789STDY5834898</strain>
    </source>
</reference>
<dbReference type="Pfam" id="PF13715">
    <property type="entry name" value="CarbopepD_reg_2"/>
    <property type="match status" value="1"/>
</dbReference>
<dbReference type="RefSeq" id="WP_005826119.1">
    <property type="nucleotide sequence ID" value="NZ_AP019724.1"/>
</dbReference>
<dbReference type="GO" id="GO:0009279">
    <property type="term" value="C:cell outer membrane"/>
    <property type="evidence" value="ECO:0007669"/>
    <property type="project" value="UniProtKB-SubCell"/>
</dbReference>
<evidence type="ECO:0000313" key="15">
    <source>
        <dbReference type="EMBL" id="RGL15320.1"/>
    </source>
</evidence>
<accession>A0A174U9S0</accession>
<reference evidence="13 22" key="3">
    <citation type="journal article" date="2019" name="Nat. Med.">
        <title>A library of human gut bacterial isolates paired with longitudinal multiomics data enables mechanistic microbiome research.</title>
        <authorList>
            <person name="Poyet M."/>
            <person name="Groussin M."/>
            <person name="Gibbons S.M."/>
            <person name="Avila-Pacheco J."/>
            <person name="Jiang X."/>
            <person name="Kearney S.M."/>
            <person name="Perrotta A.R."/>
            <person name="Berdy B."/>
            <person name="Zhao S."/>
            <person name="Lieberman T.D."/>
            <person name="Swanson P.K."/>
            <person name="Smith M."/>
            <person name="Roesemann S."/>
            <person name="Alexander J.E."/>
            <person name="Rich S.A."/>
            <person name="Livny J."/>
            <person name="Vlamakis H."/>
            <person name="Clish C."/>
            <person name="Bullock K."/>
            <person name="Deik A."/>
            <person name="Scott J."/>
            <person name="Pierce K.A."/>
            <person name="Xavier R.J."/>
            <person name="Alm E.J."/>
        </authorList>
    </citation>
    <scope>NUCLEOTIDE SEQUENCE [LARGE SCALE GENOMIC DNA]</scope>
    <source>
        <strain evidence="13 22">BIOML-A27</strain>
    </source>
</reference>
<dbReference type="SUPFAM" id="SSF49464">
    <property type="entry name" value="Carboxypeptidase regulatory domain-like"/>
    <property type="match status" value="1"/>
</dbReference>
<keyword evidence="3 8" id="KW-1134">Transmembrane beta strand</keyword>
<evidence type="ECO:0000313" key="14">
    <source>
        <dbReference type="EMBL" id="MDC1879506.1"/>
    </source>
</evidence>
<keyword evidence="2 8" id="KW-0813">Transport</keyword>
<reference evidence="14" key="4">
    <citation type="submission" date="2022-10" db="EMBL/GenBank/DDBJ databases">
        <title>Human gut microbiome strain richness.</title>
        <authorList>
            <person name="Chen-Liaw A."/>
        </authorList>
    </citation>
    <scope>NUCLEOTIDE SEQUENCE</scope>
    <source>
        <strain evidence="14">1001713st2_A4_1001713B170214_170313</strain>
    </source>
</reference>
<gene>
    <name evidence="17" type="ORF">DWW83_10485</name>
    <name evidence="16" type="ORF">DWX87_06755</name>
    <name evidence="15" type="ORF">DXC80_07130</name>
    <name evidence="12" type="ORF">ERS852510_03475</name>
    <name evidence="13" type="ORF">GAQ59_00850</name>
    <name evidence="14" type="ORF">POZ24_05625</name>
</gene>
<dbReference type="EMBL" id="JAQNSG010000004">
    <property type="protein sequence ID" value="MDC1879506.1"/>
    <property type="molecule type" value="Genomic_DNA"/>
</dbReference>
<evidence type="ECO:0000313" key="22">
    <source>
        <dbReference type="Proteomes" id="UP000433928"/>
    </source>
</evidence>
<sequence>MKQKSVKWWRYFFLLCLMGISVCMYASGGKRTLNGLVTDVEGVPVIGANILVKGQTTGVISDVEGKFSITVSSPKDVLVISYIGYNTVEMIVGEKTSINVQLTESSNLLNDVVVIGYGSMKKGEITSAITNVKSEDFIQGVVKDATQLLQGKVAGLQMASPSGDPTAGVEINIRGVSTISASSAPLIVIDGIPGGSLNSIAPEDVETIDVLKDGSAAAIYGTRGTNGVIIITTKKAKQGKASLEYHGYVAFESIQKQTDVLTASDYRRLAQDPLFKDNISDEGADVNWIDAITRNPVNHTHNLSLRGGTEKTNYIASITYRKQDGILLNTGKEALTFKIGLNHSMMDDKLKIQLNVNNSTIKQDVTWYNAYLQACLMNPTRPVYNEDGSYKEYGTSYKPYNPVALLNEETDQEKWNQLLASGKITFSPIEGLNLSAMAAMQRYDSMRDKWNTFNYFTTTIENKNAEVTKWAAGSMDRTLELTADYFKTIGKHEFSGLVGYSYQDFERQGSQMYAMDFPTDIFGPWNIGTAQSTKDGKSTISSYKNGNKLISFFGRLTYNYDNKYMLMGSLRREGSSKFGVNHKWGWFPAISAGWRISEESFMKNIGFVDDLKLRVGFGVTGTELSDSYQSLVLLNYSGVGQMNGQWTQGVVPASNPNPDLKWETKSEWNLGIDFSLLSRRLNGTIDLYQRTTSDLLSEYQVPVPPNFISTMWANVGKIRNRGIEVALDGEVIRTKDFTWRLGGNFSYNVNKLLSLSNDKYQRDYWYTGWTSSGIQQTTHIVKEGEPIGNFYGWKAVGLTDDGLWLVEGADGNPKLASEAGQEDKQVIGNGLPSMYAGLNTTLLYKKFDLGISLRGAFGFEVLNEYRMHWETMKRISEGNLPKSVLKKPFGSQSYVFDSHMYHSYYVEKGDYVKLDNVTLGYTLNLNNKYLRSVRLYVTGHNLLTITGYDGLDPEVSIKGLDPGVERKELYPTVRSYTVGAIVKF</sequence>
<dbReference type="Proteomes" id="UP000285283">
    <property type="component" value="Unassembled WGS sequence"/>
</dbReference>
<evidence type="ECO:0000259" key="11">
    <source>
        <dbReference type="Pfam" id="PF07715"/>
    </source>
</evidence>
<dbReference type="EMBL" id="QRXV01000009">
    <property type="protein sequence ID" value="RGU39441.1"/>
    <property type="molecule type" value="Genomic_DNA"/>
</dbReference>
<evidence type="ECO:0000313" key="18">
    <source>
        <dbReference type="Proteomes" id="UP000095766"/>
    </source>
</evidence>
<name>A0A174U9S0_BACUN</name>
<evidence type="ECO:0000256" key="4">
    <source>
        <dbReference type="ARBA" id="ARBA00022692"/>
    </source>
</evidence>
<dbReference type="GeneID" id="99750386"/>
<evidence type="ECO:0000256" key="1">
    <source>
        <dbReference type="ARBA" id="ARBA00004571"/>
    </source>
</evidence>
<dbReference type="Proteomes" id="UP000260795">
    <property type="component" value="Unassembled WGS sequence"/>
</dbReference>
<evidence type="ECO:0000313" key="16">
    <source>
        <dbReference type="EMBL" id="RGS55928.1"/>
    </source>
</evidence>
<evidence type="ECO:0000313" key="17">
    <source>
        <dbReference type="EMBL" id="RGU39441.1"/>
    </source>
</evidence>
<comment type="similarity">
    <text evidence="8 9">Belongs to the TonB-dependent receptor family.</text>
</comment>
<comment type="subcellular location">
    <subcellularLocation>
        <location evidence="1 8">Cell outer membrane</location>
        <topology evidence="1 8">Multi-pass membrane protein</topology>
    </subcellularLocation>
</comment>
<evidence type="ECO:0000256" key="3">
    <source>
        <dbReference type="ARBA" id="ARBA00022452"/>
    </source>
</evidence>
<keyword evidence="5 9" id="KW-0798">TonB box</keyword>
<reference evidence="19 20" key="2">
    <citation type="submission" date="2018-08" db="EMBL/GenBank/DDBJ databases">
        <title>A genome reference for cultivated species of the human gut microbiota.</title>
        <authorList>
            <person name="Zou Y."/>
            <person name="Xue W."/>
            <person name="Luo G."/>
        </authorList>
    </citation>
    <scope>NUCLEOTIDE SEQUENCE [LARGE SCALE GENOMIC DNA]</scope>
    <source>
        <strain evidence="17 20">AF17-20</strain>
        <strain evidence="16 21">AF21-53</strain>
        <strain evidence="15 19">TF08-13</strain>
    </source>
</reference>
<dbReference type="NCBIfam" id="TIGR04057">
    <property type="entry name" value="SusC_RagA_signa"/>
    <property type="match status" value="1"/>
</dbReference>
<dbReference type="PROSITE" id="PS52016">
    <property type="entry name" value="TONB_DEPENDENT_REC_3"/>
    <property type="match status" value="1"/>
</dbReference>
<evidence type="ECO:0000313" key="12">
    <source>
        <dbReference type="EMBL" id="CUQ19354.1"/>
    </source>
</evidence>
<evidence type="ECO:0000256" key="7">
    <source>
        <dbReference type="ARBA" id="ARBA00023237"/>
    </source>
</evidence>
<evidence type="ECO:0000313" key="19">
    <source>
        <dbReference type="Proteomes" id="UP000260795"/>
    </source>
</evidence>
<dbReference type="Proteomes" id="UP000095766">
    <property type="component" value="Unassembled WGS sequence"/>
</dbReference>
<keyword evidence="12" id="KW-0675">Receptor</keyword>
<dbReference type="Proteomes" id="UP000284022">
    <property type="component" value="Unassembled WGS sequence"/>
</dbReference>
<evidence type="ECO:0000313" key="20">
    <source>
        <dbReference type="Proteomes" id="UP000284022"/>
    </source>
</evidence>
<dbReference type="InterPro" id="IPR000531">
    <property type="entry name" value="Beta-barrel_TonB"/>
</dbReference>
<dbReference type="Pfam" id="PF00593">
    <property type="entry name" value="TonB_dep_Rec_b-barrel"/>
    <property type="match status" value="1"/>
</dbReference>
<evidence type="ECO:0000256" key="8">
    <source>
        <dbReference type="PROSITE-ProRule" id="PRU01360"/>
    </source>
</evidence>